<dbReference type="RefSeq" id="WP_130110069.1">
    <property type="nucleotide sequence ID" value="NZ_CP035806.1"/>
</dbReference>
<keyword evidence="3" id="KW-1185">Reference proteome</keyword>
<evidence type="ECO:0000313" key="3">
    <source>
        <dbReference type="Proteomes" id="UP000289260"/>
    </source>
</evidence>
<proteinExistence type="predicted"/>
<dbReference type="KEGG" id="ltr:EVS81_08870"/>
<dbReference type="InterPro" id="IPR021315">
    <property type="entry name" value="Gap/Sap"/>
</dbReference>
<dbReference type="EMBL" id="CP035806">
    <property type="protein sequence ID" value="QBE48934.1"/>
    <property type="molecule type" value="Genomic_DNA"/>
</dbReference>
<dbReference type="Proteomes" id="UP000289260">
    <property type="component" value="Chromosome"/>
</dbReference>
<feature type="transmembrane region" description="Helical" evidence="1">
    <location>
        <begin position="6"/>
        <end position="30"/>
    </location>
</feature>
<feature type="transmembrane region" description="Helical" evidence="1">
    <location>
        <begin position="162"/>
        <end position="181"/>
    </location>
</feature>
<dbReference type="AlphaFoldDB" id="A0A4P6KHB5"/>
<evidence type="ECO:0000256" key="1">
    <source>
        <dbReference type="SAM" id="Phobius"/>
    </source>
</evidence>
<dbReference type="OrthoDB" id="4753036at2"/>
<feature type="transmembrane region" description="Helical" evidence="1">
    <location>
        <begin position="112"/>
        <end position="130"/>
    </location>
</feature>
<reference evidence="2 3" key="1">
    <citation type="submission" date="2019-02" db="EMBL/GenBank/DDBJ databases">
        <authorList>
            <person name="Sun L."/>
            <person name="Pan D."/>
            <person name="Wu X."/>
        </authorList>
    </citation>
    <scope>NUCLEOTIDE SEQUENCE [LARGE SCALE GENOMIC DNA]</scope>
    <source>
        <strain evidence="2 3">JW-1</strain>
    </source>
</reference>
<feature type="transmembrane region" description="Helical" evidence="1">
    <location>
        <begin position="42"/>
        <end position="62"/>
    </location>
</feature>
<gene>
    <name evidence="2" type="ORF">EVS81_08870</name>
</gene>
<keyword evidence="1" id="KW-0812">Transmembrane</keyword>
<keyword evidence="1" id="KW-1133">Transmembrane helix</keyword>
<protein>
    <submittedName>
        <fullName evidence="2">GAP family protein</fullName>
    </submittedName>
</protein>
<feature type="transmembrane region" description="Helical" evidence="1">
    <location>
        <begin position="201"/>
        <end position="221"/>
    </location>
</feature>
<dbReference type="Pfam" id="PF11139">
    <property type="entry name" value="SfLAP"/>
    <property type="match status" value="1"/>
</dbReference>
<accession>A0A4P6KHB5</accession>
<sequence>MGSIIGQILPLALGIAISPVPIIAAILMLLSPRARTTSIGFLAGWLVGIIAVTSVFTMLSAFLPESGPTGPKPILGTIQLLLGLTLLLLAAKQWRGRPGPDDAPQLPKWMRSIDRIHFGGALGLGLLLAAVNPKNLLLGASAGVTIGSAALGFGATAGTITVFTALAGCTVLVPVIGALAASKRLAGPLASLRDWLAQENAVIMTVVLLLLGVSVLGKGIGSF</sequence>
<keyword evidence="1" id="KW-0472">Membrane</keyword>
<name>A0A4P6KHB5_9MICO</name>
<evidence type="ECO:0000313" key="2">
    <source>
        <dbReference type="EMBL" id="QBE48934.1"/>
    </source>
</evidence>
<organism evidence="2 3">
    <name type="scientific">Leucobacter triazinivorans</name>
    <dbReference type="NCBI Taxonomy" id="1784719"/>
    <lineage>
        <taxon>Bacteria</taxon>
        <taxon>Bacillati</taxon>
        <taxon>Actinomycetota</taxon>
        <taxon>Actinomycetes</taxon>
        <taxon>Micrococcales</taxon>
        <taxon>Microbacteriaceae</taxon>
        <taxon>Leucobacter</taxon>
    </lineage>
</organism>
<feature type="transmembrane region" description="Helical" evidence="1">
    <location>
        <begin position="74"/>
        <end position="91"/>
    </location>
</feature>